<feature type="compositionally biased region" description="Polar residues" evidence="3">
    <location>
        <begin position="307"/>
        <end position="316"/>
    </location>
</feature>
<evidence type="ECO:0000256" key="2">
    <source>
        <dbReference type="ARBA" id="ARBA00022840"/>
    </source>
</evidence>
<dbReference type="InterPro" id="IPR003959">
    <property type="entry name" value="ATPase_AAA_core"/>
</dbReference>
<comment type="caution">
    <text evidence="6">The sequence shown here is derived from an EMBL/GenBank/DDBJ whole genome shotgun (WGS) entry which is preliminary data.</text>
</comment>
<dbReference type="InterPro" id="IPR019489">
    <property type="entry name" value="Clp_ATPase_C"/>
</dbReference>
<feature type="region of interest" description="Disordered" evidence="3">
    <location>
        <begin position="298"/>
        <end position="334"/>
    </location>
</feature>
<dbReference type="InterPro" id="IPR027417">
    <property type="entry name" value="P-loop_NTPase"/>
</dbReference>
<reference evidence="6 7" key="1">
    <citation type="submission" date="2024-02" db="EMBL/GenBank/DDBJ databases">
        <title>De novo assembly and annotation of 12 fungi associated with fruit tree decline syndrome in Ontario, Canada.</title>
        <authorList>
            <person name="Sulman M."/>
            <person name="Ellouze W."/>
            <person name="Ilyukhin E."/>
        </authorList>
    </citation>
    <scope>NUCLEOTIDE SEQUENCE [LARGE SCALE GENOMIC DNA]</scope>
    <source>
        <strain evidence="6 7">M97-236</strain>
    </source>
</reference>
<dbReference type="Pfam" id="PF10431">
    <property type="entry name" value="ClpB_D2-small"/>
    <property type="match status" value="1"/>
</dbReference>
<dbReference type="SUPFAM" id="SSF52540">
    <property type="entry name" value="P-loop containing nucleoside triphosphate hydrolases"/>
    <property type="match status" value="1"/>
</dbReference>
<protein>
    <submittedName>
        <fullName evidence="6">ATP-binding protein</fullName>
    </submittedName>
</protein>
<dbReference type="InterPro" id="IPR003593">
    <property type="entry name" value="AAA+_ATPase"/>
</dbReference>
<keyword evidence="1" id="KW-0547">Nucleotide-binding</keyword>
<keyword evidence="2 6" id="KW-0067">ATP-binding</keyword>
<dbReference type="EMBL" id="JAKIXB020000006">
    <property type="protein sequence ID" value="KAL1607382.1"/>
    <property type="molecule type" value="Genomic_DNA"/>
</dbReference>
<dbReference type="InterPro" id="IPR050052">
    <property type="entry name" value="ATP-dep_Clp_protease_ClpX"/>
</dbReference>
<dbReference type="PANTHER" id="PTHR48102">
    <property type="entry name" value="ATP-DEPENDENT CLP PROTEASE ATP-BINDING SUBUNIT CLPX-LIKE, MITOCHONDRIAL-RELATED"/>
    <property type="match status" value="1"/>
</dbReference>
<dbReference type="SMART" id="SM00382">
    <property type="entry name" value="AAA"/>
    <property type="match status" value="1"/>
</dbReference>
<keyword evidence="7" id="KW-1185">Reference proteome</keyword>
<dbReference type="Pfam" id="PF07724">
    <property type="entry name" value="AAA_2"/>
    <property type="match status" value="1"/>
</dbReference>
<evidence type="ECO:0000259" key="5">
    <source>
        <dbReference type="SMART" id="SM01086"/>
    </source>
</evidence>
<sequence length="603" mass="65565">MIVRKLTVAVSPQARASYLALCTIGRHAFHTRGPTQSAYHRSDFGGQGFSSFYETDQPTRGPLGGTSNVGGSHVTPKALRQHLDQFVVDQDRAKVVLSVAIHEHHLRIQELRRQKDEQARLDAQAQRRASAFRHPVEADEFPGQQATVHVYNPADPPSYTESSYIPHSSAPAEAEPLLEPNPEPLQIDKSNVLILGPTGVGKTLMCKTLAKTLGIPISMSDCTTFTQAGYIGDDVEQCVSRLFSAAGHDIEATEHGIIVLDEIDKIASAKMSYGKDVGGEGVQQALLKIIEGSTVQVRAKPEKSAGKSPSHTNGYPSGNPLDTGRSPLSGGASGGGKDEVFNIRTDNILFICTGAFANLHKTILDRKSLGGIGFGASIRSSSSAASADGVMLRGEEAARFKKDAPYYVPPEKPNPFGGVRQKKPEEKVNVLDHVQPADLQKYGMIPELIGRIPTVCAVSALDEEALVRVLTEPKNSLLSQEQHKFYLRNIELRFTSGALREIARKASKMGTGARGLRHVVDQLLLQAKYETPGSSVKHILVTQDVALLKEAPLYFHRGQSSQFQARLTQEEEKWDGELRSMEDLSVGHVHSFEEYRKAGAAGM</sequence>
<dbReference type="Gene3D" id="3.40.50.300">
    <property type="entry name" value="P-loop containing nucleotide triphosphate hydrolases"/>
    <property type="match status" value="1"/>
</dbReference>
<evidence type="ECO:0000259" key="4">
    <source>
        <dbReference type="SMART" id="SM00382"/>
    </source>
</evidence>
<feature type="domain" description="AAA+ ATPase" evidence="4">
    <location>
        <begin position="188"/>
        <end position="477"/>
    </location>
</feature>
<dbReference type="PANTHER" id="PTHR48102:SF7">
    <property type="entry name" value="ATP-DEPENDENT CLP PROTEASE ATP-BINDING SUBUNIT CLPX-LIKE, MITOCHONDRIAL"/>
    <property type="match status" value="1"/>
</dbReference>
<dbReference type="Proteomes" id="UP001521222">
    <property type="component" value="Unassembled WGS sequence"/>
</dbReference>
<evidence type="ECO:0000256" key="1">
    <source>
        <dbReference type="ARBA" id="ARBA00022741"/>
    </source>
</evidence>
<name>A0ABR3RSG8_9PLEO</name>
<gene>
    <name evidence="6" type="primary">MCX1</name>
    <name evidence="6" type="ORF">SLS59_002347</name>
</gene>
<dbReference type="SMART" id="SM01086">
    <property type="entry name" value="ClpB_D2-small"/>
    <property type="match status" value="1"/>
</dbReference>
<evidence type="ECO:0000256" key="3">
    <source>
        <dbReference type="SAM" id="MobiDB-lite"/>
    </source>
</evidence>
<evidence type="ECO:0000313" key="6">
    <source>
        <dbReference type="EMBL" id="KAL1607382.1"/>
    </source>
</evidence>
<evidence type="ECO:0000313" key="7">
    <source>
        <dbReference type="Proteomes" id="UP001521222"/>
    </source>
</evidence>
<dbReference type="GO" id="GO:0005524">
    <property type="term" value="F:ATP binding"/>
    <property type="evidence" value="ECO:0007669"/>
    <property type="project" value="UniProtKB-KW"/>
</dbReference>
<organism evidence="6 7">
    <name type="scientific">Nothophoma quercina</name>
    <dbReference type="NCBI Taxonomy" id="749835"/>
    <lineage>
        <taxon>Eukaryota</taxon>
        <taxon>Fungi</taxon>
        <taxon>Dikarya</taxon>
        <taxon>Ascomycota</taxon>
        <taxon>Pezizomycotina</taxon>
        <taxon>Dothideomycetes</taxon>
        <taxon>Pleosporomycetidae</taxon>
        <taxon>Pleosporales</taxon>
        <taxon>Pleosporineae</taxon>
        <taxon>Didymellaceae</taxon>
        <taxon>Nothophoma</taxon>
    </lineage>
</organism>
<feature type="domain" description="Clp ATPase C-terminal" evidence="5">
    <location>
        <begin position="461"/>
        <end position="555"/>
    </location>
</feature>
<proteinExistence type="predicted"/>
<accession>A0ABR3RSG8</accession>
<dbReference type="Gene3D" id="1.10.8.60">
    <property type="match status" value="1"/>
</dbReference>